<evidence type="ECO:0000313" key="1">
    <source>
        <dbReference type="EMBL" id="SNS85975.1"/>
    </source>
</evidence>
<keyword evidence="2" id="KW-1185">Reference proteome</keyword>
<dbReference type="OrthoDB" id="111944at2"/>
<name>A0A239HXH4_9BACT</name>
<protein>
    <recommendedName>
        <fullName evidence="3">Antitoxin Xre/MbcA/ParS-like toxin-binding domain-containing protein</fullName>
    </recommendedName>
</protein>
<dbReference type="Proteomes" id="UP000198356">
    <property type="component" value="Unassembled WGS sequence"/>
</dbReference>
<evidence type="ECO:0008006" key="3">
    <source>
        <dbReference type="Google" id="ProtNLM"/>
    </source>
</evidence>
<dbReference type="RefSeq" id="WP_089408087.1">
    <property type="nucleotide sequence ID" value="NZ_FZOU01000002.1"/>
</dbReference>
<dbReference type="EMBL" id="FZOU01000002">
    <property type="protein sequence ID" value="SNS85975.1"/>
    <property type="molecule type" value="Genomic_DNA"/>
</dbReference>
<sequence>MAQANQLRQTLPEVMVGSSTEVSERLHRAAVPRALAITFSDDSQQLVFEGVFRQVTAFLPQLIRQRQTDTLEKIVGALLPDIAISDAALAEARMMVDAKSTILRSGDFLPAGDIAKMAGYSPKNPSAQPNKWKRDGAIFAFQHKGIDYFPRYALDPVESYRPYKALADVLKIFGETKSGWGAAFWFAGLNSFLDDQRPQDLLATRPDLVIAAAQDEVGGVQHG</sequence>
<dbReference type="AlphaFoldDB" id="A0A239HXH4"/>
<reference evidence="1 2" key="1">
    <citation type="submission" date="2017-06" db="EMBL/GenBank/DDBJ databases">
        <authorList>
            <person name="Kim H.J."/>
            <person name="Triplett B.A."/>
        </authorList>
    </citation>
    <scope>NUCLEOTIDE SEQUENCE [LARGE SCALE GENOMIC DNA]</scope>
    <source>
        <strain evidence="1 2">DSM 18704</strain>
    </source>
</reference>
<proteinExistence type="predicted"/>
<organism evidence="1 2">
    <name type="scientific">Granulicella rosea</name>
    <dbReference type="NCBI Taxonomy" id="474952"/>
    <lineage>
        <taxon>Bacteria</taxon>
        <taxon>Pseudomonadati</taxon>
        <taxon>Acidobacteriota</taxon>
        <taxon>Terriglobia</taxon>
        <taxon>Terriglobales</taxon>
        <taxon>Acidobacteriaceae</taxon>
        <taxon>Granulicella</taxon>
    </lineage>
</organism>
<gene>
    <name evidence="1" type="ORF">SAMN05421770_102617</name>
</gene>
<accession>A0A239HXH4</accession>
<evidence type="ECO:0000313" key="2">
    <source>
        <dbReference type="Proteomes" id="UP000198356"/>
    </source>
</evidence>